<dbReference type="EMBL" id="AAUT02000009">
    <property type="protein sequence ID" value="KNA60759.1"/>
    <property type="molecule type" value="Genomic_DNA"/>
</dbReference>
<dbReference type="AlphaFoldDB" id="A0A0K9UX14"/>
<gene>
    <name evidence="1" type="ORF">VC274080_022974</name>
</gene>
<organism evidence="1 2">
    <name type="scientific">Vibrio cholerae 2740-80</name>
    <dbReference type="NCBI Taxonomy" id="412614"/>
    <lineage>
        <taxon>Bacteria</taxon>
        <taxon>Pseudomonadati</taxon>
        <taxon>Pseudomonadota</taxon>
        <taxon>Gammaproteobacteria</taxon>
        <taxon>Vibrionales</taxon>
        <taxon>Vibrionaceae</taxon>
        <taxon>Vibrio</taxon>
    </lineage>
</organism>
<reference evidence="1 2" key="2">
    <citation type="submission" date="2010-08" db="EMBL/GenBank/DDBJ databases">
        <title>The Genome Sequence of Vibrio cholerae strain 2740-80.</title>
        <authorList>
            <consortium name="The Broad Institute Genome Sequencing Platform"/>
            <person name="Colwell R."/>
            <person name="Young S.K."/>
            <person name="Zeng Q."/>
            <person name="Alvarado L."/>
            <person name="Berlin A."/>
            <person name="Chapman S."/>
            <person name="Chen Z."/>
            <person name="Freedman E."/>
            <person name="Gellesch M."/>
            <person name="Goldberg J."/>
            <person name="Griggs A."/>
            <person name="Gujja S."/>
            <person name="Heilman E."/>
            <person name="Heiman D."/>
            <person name="Howarth C."/>
            <person name="Larson L."/>
            <person name="Mehta T."/>
            <person name="Neiman D.N."/>
            <person name="Park D."/>
            <person name="Pearson M."/>
            <person name="Roberts A."/>
            <person name="Saif S."/>
            <person name="Shenoy N."/>
            <person name="Sisk P."/>
            <person name="Stolte C."/>
            <person name="Sykes S."/>
            <person name="White J."/>
            <person name="Yandava C."/>
            <person name="Borodovsky M."/>
            <person name="Heidelberg J."/>
            <person name="Haas B."/>
            <person name="Nusbaum C."/>
            <person name="Birren B."/>
        </authorList>
    </citation>
    <scope>NUCLEOTIDE SEQUENCE [LARGE SCALE GENOMIC DNA]</scope>
    <source>
        <strain evidence="1 2">2740-80</strain>
    </source>
</reference>
<evidence type="ECO:0000313" key="1">
    <source>
        <dbReference type="EMBL" id="KNA60759.1"/>
    </source>
</evidence>
<accession>A0A0K9UX14</accession>
<sequence>MRCQPLRRALYVKGDRVFKKNHIHIQFKTGEVKVTHLETDKCIIRTCSALTHPRTLMGDFFAIESCLKEIWADLLPRKSFSLAPIAIVQFLDKTEGGVTNVEVRAFREAILGAGSRQVYFPESQKPMSKSELIGLKFSQLANV</sequence>
<reference evidence="1 2" key="1">
    <citation type="submission" date="2007-01" db="EMBL/GenBank/DDBJ databases">
        <authorList>
            <person name="Kobayashi T."/>
            <person name="Suzuki M."/>
            <person name="Inoue H."/>
            <person name="Itai R.N."/>
            <person name="Takahashi M."/>
            <person name="Nakanishi H."/>
            <person name="Mori S."/>
            <person name="Nishizawa N.K."/>
        </authorList>
    </citation>
    <scope>NUCLEOTIDE SEQUENCE [LARGE SCALE GENOMIC DNA]</scope>
    <source>
        <strain evidence="1 2">2740-80</strain>
    </source>
</reference>
<evidence type="ECO:0000313" key="2">
    <source>
        <dbReference type="Proteomes" id="UP000003017"/>
    </source>
</evidence>
<protein>
    <submittedName>
        <fullName evidence="1">Uncharacterized protein</fullName>
    </submittedName>
</protein>
<comment type="caution">
    <text evidence="1">The sequence shown here is derived from an EMBL/GenBank/DDBJ whole genome shotgun (WGS) entry which is preliminary data.</text>
</comment>
<proteinExistence type="predicted"/>
<dbReference type="Proteomes" id="UP000003017">
    <property type="component" value="Unassembled WGS sequence"/>
</dbReference>
<name>A0A0K9UX14_VIBCL</name>